<dbReference type="OrthoDB" id="9789181at2"/>
<dbReference type="GO" id="GO:0000160">
    <property type="term" value="P:phosphorelay signal transduction system"/>
    <property type="evidence" value="ECO:0007669"/>
    <property type="project" value="InterPro"/>
</dbReference>
<evidence type="ECO:0000256" key="1">
    <source>
        <dbReference type="ARBA" id="ARBA00022553"/>
    </source>
</evidence>
<dbReference type="InterPro" id="IPR001789">
    <property type="entry name" value="Sig_transdc_resp-reg_receiver"/>
</dbReference>
<accession>A0A1T5MCQ6</accession>
<evidence type="ECO:0000259" key="3">
    <source>
        <dbReference type="PROSITE" id="PS50110"/>
    </source>
</evidence>
<evidence type="ECO:0000256" key="2">
    <source>
        <dbReference type="PROSITE-ProRule" id="PRU00169"/>
    </source>
</evidence>
<feature type="domain" description="Response regulatory" evidence="3">
    <location>
        <begin position="4"/>
        <end position="120"/>
    </location>
</feature>
<feature type="modified residue" description="4-aspartylphosphate" evidence="2">
    <location>
        <position position="53"/>
    </location>
</feature>
<dbReference type="Gene3D" id="3.40.50.2300">
    <property type="match status" value="1"/>
</dbReference>
<organism evidence="4 5">
    <name type="scientific">Ohtaekwangia koreensis</name>
    <dbReference type="NCBI Taxonomy" id="688867"/>
    <lineage>
        <taxon>Bacteria</taxon>
        <taxon>Pseudomonadati</taxon>
        <taxon>Bacteroidota</taxon>
        <taxon>Cytophagia</taxon>
        <taxon>Cytophagales</taxon>
        <taxon>Fulvivirgaceae</taxon>
        <taxon>Ohtaekwangia</taxon>
    </lineage>
</organism>
<evidence type="ECO:0000313" key="5">
    <source>
        <dbReference type="Proteomes" id="UP000190961"/>
    </source>
</evidence>
<dbReference type="InterPro" id="IPR011006">
    <property type="entry name" value="CheY-like_superfamily"/>
</dbReference>
<dbReference type="RefSeq" id="WP_079689541.1">
    <property type="nucleotide sequence ID" value="NZ_FUZU01000004.1"/>
</dbReference>
<dbReference type="Proteomes" id="UP000190961">
    <property type="component" value="Unassembled WGS sequence"/>
</dbReference>
<evidence type="ECO:0000313" key="4">
    <source>
        <dbReference type="EMBL" id="SKC86027.1"/>
    </source>
</evidence>
<dbReference type="SUPFAM" id="SSF52172">
    <property type="entry name" value="CheY-like"/>
    <property type="match status" value="1"/>
</dbReference>
<dbReference type="PROSITE" id="PS50110">
    <property type="entry name" value="RESPONSE_REGULATORY"/>
    <property type="match status" value="1"/>
</dbReference>
<dbReference type="InterPro" id="IPR050595">
    <property type="entry name" value="Bact_response_regulator"/>
</dbReference>
<dbReference type="Pfam" id="PF00072">
    <property type="entry name" value="Response_reg"/>
    <property type="match status" value="1"/>
</dbReference>
<dbReference type="AlphaFoldDB" id="A0A1T5MCQ6"/>
<dbReference type="SMART" id="SM00448">
    <property type="entry name" value="REC"/>
    <property type="match status" value="1"/>
</dbReference>
<sequence>MKNYILIVEDTKLLAESIADMLEMEDFKVKIAKNGIVALNMMTTEIPNMIITDLLMPEMDGLSFIRNVRSDERYRAIPIIVLTADASEESSQAGKEAGADLLLTKPFDDDYLMDSIFRMLTNE</sequence>
<dbReference type="PANTHER" id="PTHR44591">
    <property type="entry name" value="STRESS RESPONSE REGULATOR PROTEIN 1"/>
    <property type="match status" value="1"/>
</dbReference>
<dbReference type="EMBL" id="FUZU01000004">
    <property type="protein sequence ID" value="SKC86027.1"/>
    <property type="molecule type" value="Genomic_DNA"/>
</dbReference>
<proteinExistence type="predicted"/>
<dbReference type="STRING" id="688867.SAMN05660236_5034"/>
<keyword evidence="5" id="KW-1185">Reference proteome</keyword>
<gene>
    <name evidence="4" type="ORF">SAMN05660236_5034</name>
</gene>
<dbReference type="PANTHER" id="PTHR44591:SF3">
    <property type="entry name" value="RESPONSE REGULATORY DOMAIN-CONTAINING PROTEIN"/>
    <property type="match status" value="1"/>
</dbReference>
<protein>
    <submittedName>
        <fullName evidence="4">Response regulator receiver domain-containing protein</fullName>
    </submittedName>
</protein>
<reference evidence="4 5" key="1">
    <citation type="submission" date="2017-02" db="EMBL/GenBank/DDBJ databases">
        <authorList>
            <person name="Peterson S.W."/>
        </authorList>
    </citation>
    <scope>NUCLEOTIDE SEQUENCE [LARGE SCALE GENOMIC DNA]</scope>
    <source>
        <strain evidence="4 5">DSM 25262</strain>
    </source>
</reference>
<keyword evidence="1 2" id="KW-0597">Phosphoprotein</keyword>
<name>A0A1T5MCQ6_9BACT</name>